<dbReference type="PANTHER" id="PTHR18964:SF149">
    <property type="entry name" value="BIFUNCTIONAL UDP-N-ACETYLGLUCOSAMINE 2-EPIMERASE_N-ACETYLMANNOSAMINE KINASE"/>
    <property type="match status" value="1"/>
</dbReference>
<dbReference type="EMBL" id="BAABCQ010000066">
    <property type="protein sequence ID" value="GAA3984779.1"/>
    <property type="molecule type" value="Genomic_DNA"/>
</dbReference>
<dbReference type="SUPFAM" id="SSF53067">
    <property type="entry name" value="Actin-like ATPase domain"/>
    <property type="match status" value="1"/>
</dbReference>
<dbReference type="RefSeq" id="WP_345593564.1">
    <property type="nucleotide sequence ID" value="NZ_BAABCQ010000066.1"/>
</dbReference>
<evidence type="ECO:0000313" key="3">
    <source>
        <dbReference type="EMBL" id="GAA3984779.1"/>
    </source>
</evidence>
<gene>
    <name evidence="3" type="ORF">GCM10022384_36530</name>
</gene>
<dbReference type="InterPro" id="IPR036390">
    <property type="entry name" value="WH_DNA-bd_sf"/>
</dbReference>
<comment type="caution">
    <text evidence="3">The sequence shown here is derived from an EMBL/GenBank/DDBJ whole genome shotgun (WGS) entry which is preliminary data.</text>
</comment>
<dbReference type="CDD" id="cd00090">
    <property type="entry name" value="HTH_ARSR"/>
    <property type="match status" value="1"/>
</dbReference>
<accession>A0ABP7QLZ1</accession>
<evidence type="ECO:0000313" key="4">
    <source>
        <dbReference type="Proteomes" id="UP001500034"/>
    </source>
</evidence>
<dbReference type="Gene3D" id="1.10.10.10">
    <property type="entry name" value="Winged helix-like DNA-binding domain superfamily/Winged helix DNA-binding domain"/>
    <property type="match status" value="1"/>
</dbReference>
<dbReference type="Pfam" id="PF00480">
    <property type="entry name" value="ROK"/>
    <property type="match status" value="1"/>
</dbReference>
<dbReference type="Pfam" id="PF12802">
    <property type="entry name" value="MarR_2"/>
    <property type="match status" value="1"/>
</dbReference>
<comment type="similarity">
    <text evidence="1">Belongs to the ROK (NagC/XylR) family.</text>
</comment>
<dbReference type="Proteomes" id="UP001500034">
    <property type="component" value="Unassembled WGS sequence"/>
</dbReference>
<evidence type="ECO:0000259" key="2">
    <source>
        <dbReference type="Pfam" id="PF12802"/>
    </source>
</evidence>
<sequence length="405" mass="41725">MAGTVGTPGTPSVLRAMNDRAALDLLLEHGPLSRTRIGKLTGLSKPTASQLLARLEAAGLVLAGGTTEGRPGPGAQLYEVDPAAAYAAGIDVTPGRVLAAVADVTGRTVGRHELPTPGRRAAVPVVQQVTDALDGAAKAAGLARGDVHRVVIGTPGAFDPGTGRLRYASHLPGWHSPTLLDELAAALPMPVEYENDVNLAAVAEQRLGAARGHEDFVLLWNQEGLGAALVLGGRLHRGWTGGAGEVGFLPVPGAPLVRKVSRTGSGGFQELAGSQALPGLARELGVDSVPCGSYVEVAAALVARGARADEDNDPHRRLLRTYATRLATGLASLVSVLDPELVVLSGTSLTTGGEALRALVQDELEELAASRPRLAVGDVTEHPVLRGALESALATTRDEVFDTSR</sequence>
<dbReference type="InterPro" id="IPR036388">
    <property type="entry name" value="WH-like_DNA-bd_sf"/>
</dbReference>
<proteinExistence type="inferred from homology"/>
<dbReference type="SUPFAM" id="SSF46785">
    <property type="entry name" value="Winged helix' DNA-binding domain"/>
    <property type="match status" value="1"/>
</dbReference>
<dbReference type="InterPro" id="IPR000835">
    <property type="entry name" value="HTH_MarR-typ"/>
</dbReference>
<name>A0ABP7QLZ1_9ACTN</name>
<dbReference type="Gene3D" id="3.30.420.40">
    <property type="match status" value="2"/>
</dbReference>
<evidence type="ECO:0000256" key="1">
    <source>
        <dbReference type="ARBA" id="ARBA00006479"/>
    </source>
</evidence>
<reference evidence="4" key="1">
    <citation type="journal article" date="2019" name="Int. J. Syst. Evol. Microbiol.">
        <title>The Global Catalogue of Microorganisms (GCM) 10K type strain sequencing project: providing services to taxonomists for standard genome sequencing and annotation.</title>
        <authorList>
            <consortium name="The Broad Institute Genomics Platform"/>
            <consortium name="The Broad Institute Genome Sequencing Center for Infectious Disease"/>
            <person name="Wu L."/>
            <person name="Ma J."/>
        </authorList>
    </citation>
    <scope>NUCLEOTIDE SEQUENCE [LARGE SCALE GENOMIC DNA]</scope>
    <source>
        <strain evidence="4">JCM 17027</strain>
    </source>
</reference>
<dbReference type="InterPro" id="IPR043129">
    <property type="entry name" value="ATPase_NBD"/>
</dbReference>
<dbReference type="InterPro" id="IPR000600">
    <property type="entry name" value="ROK"/>
</dbReference>
<protein>
    <submittedName>
        <fullName evidence="3">ROK family transcriptional regulator</fullName>
    </submittedName>
</protein>
<dbReference type="InterPro" id="IPR011991">
    <property type="entry name" value="ArsR-like_HTH"/>
</dbReference>
<feature type="domain" description="HTH marR-type" evidence="2">
    <location>
        <begin position="22"/>
        <end position="61"/>
    </location>
</feature>
<organism evidence="3 4">
    <name type="scientific">Streptomyces marokkonensis</name>
    <dbReference type="NCBI Taxonomy" id="324855"/>
    <lineage>
        <taxon>Bacteria</taxon>
        <taxon>Bacillati</taxon>
        <taxon>Actinomycetota</taxon>
        <taxon>Actinomycetes</taxon>
        <taxon>Kitasatosporales</taxon>
        <taxon>Streptomycetaceae</taxon>
        <taxon>Streptomyces</taxon>
    </lineage>
</organism>
<dbReference type="PANTHER" id="PTHR18964">
    <property type="entry name" value="ROK (REPRESSOR, ORF, KINASE) FAMILY"/>
    <property type="match status" value="1"/>
</dbReference>
<keyword evidence="4" id="KW-1185">Reference proteome</keyword>